<feature type="transmembrane region" description="Helical" evidence="2">
    <location>
        <begin position="6"/>
        <end position="24"/>
    </location>
</feature>
<organism evidence="3 4">
    <name type="scientific">Bradyrhizobium elkanii</name>
    <dbReference type="NCBI Taxonomy" id="29448"/>
    <lineage>
        <taxon>Bacteria</taxon>
        <taxon>Pseudomonadati</taxon>
        <taxon>Pseudomonadota</taxon>
        <taxon>Alphaproteobacteria</taxon>
        <taxon>Hyphomicrobiales</taxon>
        <taxon>Nitrobacteraceae</taxon>
        <taxon>Bradyrhizobium</taxon>
    </lineage>
</organism>
<gene>
    <name evidence="3" type="ORF">JOH49_007172</name>
</gene>
<keyword evidence="2" id="KW-1133">Transmembrane helix</keyword>
<sequence length="183" mass="19805">MSRFEQIIVVVLGLICVSLLGFIIRTWTSQRTLVADAPRPEVMAAQAAAPKSAAAQSQPEPRQPPAVVQAQPTTQPPVIVQSKPDNDVLTRAQSATRDILKDPDSAQFSDLVALQNGIDTVVCGFVNAKNGYGGYSGRQGFIYSDGIRSSHMNRYDGQILEACRNIAAGRYVRSLADGFRLSR</sequence>
<evidence type="ECO:0000313" key="4">
    <source>
        <dbReference type="Proteomes" id="UP000673383"/>
    </source>
</evidence>
<accession>A0A8I1YF10</accession>
<evidence type="ECO:0000256" key="2">
    <source>
        <dbReference type="SAM" id="Phobius"/>
    </source>
</evidence>
<protein>
    <submittedName>
        <fullName evidence="3">Uncharacterized protein</fullName>
    </submittedName>
</protein>
<dbReference type="AlphaFoldDB" id="A0A8I1YF10"/>
<dbReference type="Proteomes" id="UP000673383">
    <property type="component" value="Unassembled WGS sequence"/>
</dbReference>
<dbReference type="EMBL" id="JAFICZ010000001">
    <property type="protein sequence ID" value="MBP1297419.1"/>
    <property type="molecule type" value="Genomic_DNA"/>
</dbReference>
<evidence type="ECO:0000313" key="3">
    <source>
        <dbReference type="EMBL" id="MBP1297419.1"/>
    </source>
</evidence>
<keyword evidence="2" id="KW-0812">Transmembrane</keyword>
<dbReference type="RefSeq" id="WP_209945161.1">
    <property type="nucleotide sequence ID" value="NZ_JAFICZ010000001.1"/>
</dbReference>
<evidence type="ECO:0000256" key="1">
    <source>
        <dbReference type="SAM" id="MobiDB-lite"/>
    </source>
</evidence>
<feature type="region of interest" description="Disordered" evidence="1">
    <location>
        <begin position="45"/>
        <end position="82"/>
    </location>
</feature>
<comment type="caution">
    <text evidence="3">The sequence shown here is derived from an EMBL/GenBank/DDBJ whole genome shotgun (WGS) entry which is preliminary data.</text>
</comment>
<proteinExistence type="predicted"/>
<reference evidence="3" key="1">
    <citation type="submission" date="2021-02" db="EMBL/GenBank/DDBJ databases">
        <title>Genomic Encyclopedia of Type Strains, Phase IV (KMG-V): Genome sequencing to study the core and pangenomes of soil and plant-associated prokaryotes.</title>
        <authorList>
            <person name="Whitman W."/>
        </authorList>
    </citation>
    <scope>NUCLEOTIDE SEQUENCE</scope>
    <source>
        <strain evidence="3">USDA 406</strain>
    </source>
</reference>
<keyword evidence="2" id="KW-0472">Membrane</keyword>
<feature type="compositionally biased region" description="Low complexity" evidence="1">
    <location>
        <begin position="45"/>
        <end position="81"/>
    </location>
</feature>
<name>A0A8I1YF10_BRAEL</name>